<dbReference type="Gene3D" id="1.20.120.910">
    <property type="entry name" value="DksA, coiled-coil domain"/>
    <property type="match status" value="1"/>
</dbReference>
<evidence type="ECO:0000256" key="4">
    <source>
        <dbReference type="PROSITE-ProRule" id="PRU00510"/>
    </source>
</evidence>
<keyword evidence="7" id="KW-1185">Reference proteome</keyword>
<dbReference type="Proteomes" id="UP000266313">
    <property type="component" value="Chromosome"/>
</dbReference>
<evidence type="ECO:0000259" key="5">
    <source>
        <dbReference type="Pfam" id="PF01258"/>
    </source>
</evidence>
<organism evidence="6 7">
    <name type="scientific">Methylocaldum marinum</name>
    <dbReference type="NCBI Taxonomy" id="1432792"/>
    <lineage>
        <taxon>Bacteria</taxon>
        <taxon>Pseudomonadati</taxon>
        <taxon>Pseudomonadota</taxon>
        <taxon>Gammaproteobacteria</taxon>
        <taxon>Methylococcales</taxon>
        <taxon>Methylococcaceae</taxon>
        <taxon>Methylocaldum</taxon>
    </lineage>
</organism>
<gene>
    <name evidence="6" type="ORF">sS8_1255</name>
</gene>
<proteinExistence type="predicted"/>
<dbReference type="PROSITE" id="PS51128">
    <property type="entry name" value="ZF_DKSA_2"/>
    <property type="match status" value="1"/>
</dbReference>
<dbReference type="PANTHER" id="PTHR33823:SF4">
    <property type="entry name" value="GENERAL STRESS PROTEIN 16O"/>
    <property type="match status" value="1"/>
</dbReference>
<dbReference type="Pfam" id="PF01258">
    <property type="entry name" value="zf-dskA_traR"/>
    <property type="match status" value="1"/>
</dbReference>
<accession>A0A250KNS3</accession>
<feature type="zinc finger region" description="dksA C4-type" evidence="4">
    <location>
        <begin position="92"/>
        <end position="116"/>
    </location>
</feature>
<dbReference type="PANTHER" id="PTHR33823">
    <property type="entry name" value="RNA POLYMERASE-BINDING TRANSCRIPTION FACTOR DKSA-RELATED"/>
    <property type="match status" value="1"/>
</dbReference>
<dbReference type="GO" id="GO:0008270">
    <property type="term" value="F:zinc ion binding"/>
    <property type="evidence" value="ECO:0007669"/>
    <property type="project" value="UniProtKB-KW"/>
</dbReference>
<reference evidence="6 7" key="1">
    <citation type="submission" date="2016-12" db="EMBL/GenBank/DDBJ databases">
        <title>Genome sequencing of Methylocaldum marinum.</title>
        <authorList>
            <person name="Takeuchi M."/>
            <person name="Kamagata Y."/>
            <person name="Hiraoka S."/>
            <person name="Oshima K."/>
            <person name="Hattori M."/>
            <person name="Iwasaki W."/>
        </authorList>
    </citation>
    <scope>NUCLEOTIDE SEQUENCE [LARGE SCALE GENOMIC DNA]</scope>
    <source>
        <strain evidence="6 7">S8</strain>
    </source>
</reference>
<keyword evidence="1" id="KW-0479">Metal-binding</keyword>
<evidence type="ECO:0000256" key="2">
    <source>
        <dbReference type="ARBA" id="ARBA00022771"/>
    </source>
</evidence>
<dbReference type="SUPFAM" id="SSF109635">
    <property type="entry name" value="DnaK suppressor protein DksA, alpha-hairpin domain"/>
    <property type="match status" value="1"/>
</dbReference>
<keyword evidence="2" id="KW-0863">Zinc-finger</keyword>
<dbReference type="KEGG" id="mmai:sS8_1255"/>
<dbReference type="RefSeq" id="WP_119628855.1">
    <property type="nucleotide sequence ID" value="NZ_AP017928.1"/>
</dbReference>
<dbReference type="InterPro" id="IPR000962">
    <property type="entry name" value="Znf_DskA_TraR"/>
</dbReference>
<evidence type="ECO:0000256" key="3">
    <source>
        <dbReference type="ARBA" id="ARBA00022833"/>
    </source>
</evidence>
<dbReference type="AlphaFoldDB" id="A0A250KNS3"/>
<protein>
    <submittedName>
        <fullName evidence="6">Transcriptional regulator, TraR/DksA family</fullName>
    </submittedName>
</protein>
<dbReference type="SUPFAM" id="SSF57716">
    <property type="entry name" value="Glucocorticoid receptor-like (DNA-binding domain)"/>
    <property type="match status" value="1"/>
</dbReference>
<feature type="domain" description="Zinc finger DksA/TraR C4-type" evidence="5">
    <location>
        <begin position="88"/>
        <end position="122"/>
    </location>
</feature>
<evidence type="ECO:0000256" key="1">
    <source>
        <dbReference type="ARBA" id="ARBA00022723"/>
    </source>
</evidence>
<evidence type="ECO:0000313" key="6">
    <source>
        <dbReference type="EMBL" id="BBA33217.1"/>
    </source>
</evidence>
<keyword evidence="3" id="KW-0862">Zinc</keyword>
<dbReference type="EMBL" id="AP017928">
    <property type="protein sequence ID" value="BBA33217.1"/>
    <property type="molecule type" value="Genomic_DNA"/>
</dbReference>
<name>A0A250KNS3_9GAMM</name>
<sequence length="132" mass="15058">MPQHLSDEQLEKFRRRLQARLAELTRGVREEVIRSDHHHFTDVAGEVHDSEEASVANLVIDMELQTIDRHVHEIREIEAALIRIGSREFGICVDCEQPIALARLEANPTTERCIACQSAYEKEQALSRSSSL</sequence>
<dbReference type="InterPro" id="IPR037187">
    <property type="entry name" value="DnaK_N"/>
</dbReference>
<evidence type="ECO:0000313" key="7">
    <source>
        <dbReference type="Proteomes" id="UP000266313"/>
    </source>
</evidence>
<dbReference type="OrthoDB" id="962301at2"/>